<evidence type="ECO:0000313" key="2">
    <source>
        <dbReference type="Proteomes" id="UP000790709"/>
    </source>
</evidence>
<dbReference type="Proteomes" id="UP000790709">
    <property type="component" value="Unassembled WGS sequence"/>
</dbReference>
<reference evidence="1" key="1">
    <citation type="journal article" date="2021" name="New Phytol.">
        <title>Evolutionary innovations through gain and loss of genes in the ectomycorrhizal Boletales.</title>
        <authorList>
            <person name="Wu G."/>
            <person name="Miyauchi S."/>
            <person name="Morin E."/>
            <person name="Kuo A."/>
            <person name="Drula E."/>
            <person name="Varga T."/>
            <person name="Kohler A."/>
            <person name="Feng B."/>
            <person name="Cao Y."/>
            <person name="Lipzen A."/>
            <person name="Daum C."/>
            <person name="Hundley H."/>
            <person name="Pangilinan J."/>
            <person name="Johnson J."/>
            <person name="Barry K."/>
            <person name="LaButti K."/>
            <person name="Ng V."/>
            <person name="Ahrendt S."/>
            <person name="Min B."/>
            <person name="Choi I.G."/>
            <person name="Park H."/>
            <person name="Plett J.M."/>
            <person name="Magnuson J."/>
            <person name="Spatafora J.W."/>
            <person name="Nagy L.G."/>
            <person name="Henrissat B."/>
            <person name="Grigoriev I.V."/>
            <person name="Yang Z.L."/>
            <person name="Xu J."/>
            <person name="Martin F.M."/>
        </authorList>
    </citation>
    <scope>NUCLEOTIDE SEQUENCE</scope>
    <source>
        <strain evidence="1">KUC20120723A-06</strain>
    </source>
</reference>
<proteinExistence type="predicted"/>
<gene>
    <name evidence="1" type="ORF">BV22DRAFT_1063234</name>
</gene>
<keyword evidence="2" id="KW-1185">Reference proteome</keyword>
<name>A0ACB8BL50_9AGAM</name>
<accession>A0ACB8BL50</accession>
<comment type="caution">
    <text evidence="1">The sequence shown here is derived from an EMBL/GenBank/DDBJ whole genome shotgun (WGS) entry which is preliminary data.</text>
</comment>
<dbReference type="EMBL" id="MU266385">
    <property type="protein sequence ID" value="KAH7926319.1"/>
    <property type="molecule type" value="Genomic_DNA"/>
</dbReference>
<evidence type="ECO:0000313" key="1">
    <source>
        <dbReference type="EMBL" id="KAH7926319.1"/>
    </source>
</evidence>
<sequence length="2333" mass="259652">MMSSPSQGSLEAPPLLRVDTESLSGHDTRPIEARSLAALIQSPSSTPSPSFHIPLSPGTDRTSPSVPAAKLLPSQNGSRALDELRKLVAHLLDQLQNREKPPSVFDTFNVHIPRPNERGLGQVVGAFREVVKPKGAVRGPQVPVYQLQKEDNEDDYGNENAFSTEATFDLMIQMKDVLQISVAQGWQIFDEGTAGLGIDSSHGSLNIKSSSPFNLRSSMRRASVTSRRSRSPSPASRRRTQGSELLSQCISILSSIVSEDCRYQIASPRPSKPPNALQSVTLDVAQCLIHLHRGEPSVISRLCFAVIPAFGTFPREMQPRLLAFFENVLLRGVCEDLNRVRGQGMVSHSISTASKEENFVIRNTPFVSIQVDEVPDDMHSAGEDNSAWRPWTVLSKFKNPNLRSTNAPLQPLSVYYLSSTPILAAVLENTGVSSLSLTALYSLVRLVTALIELKKDAYLDILEIVAYHTPNTRRTALSLLFTHWTGAIGHPIISKALPVFSYFDRPGAEGTVRRQGQPVENILGHQFVPWKFQRPSRPAALEGATLRNCRSCSTTIDGFGLLCPGCMCAVHFDCYDYPEGNVLSQYAMVSDSNIQKVAVHRFSFVPSPRRDSEAYLVEREHHLFRLVNIFTLPLCFFCRIPIWGCQALHCTSCRCFAHLACVSDAVSPTLSHCHSSSLDSSHITVSLSTVRHSFADYYGDIFLSSDDLGKRTYEEISVSFAILWTQLQIFSNGLAMGSIVIEPETVDGQEKDANGFELQYLVQLYEAYLSSGKLPVSSTMGEYLHENLLHPSTHSIMFDWSTLAYISSVVKSPYEAREPTFSNSSDLLNVASSGTSSQSGGDDACHPFEIVSLSHMRDALGYEFNLFSDPAARYCLSHLHKLGFFRRIDGEPFILQKPDSFDQLCEFPLPLGFDLSADVETLVSAIEACLSDIDLSVNEMGLLLLVRRFWPNGLASEYALRRLSRALLSWIFAEDDNLVTILRDYVSPGRSLPGVRSSSDPLPWPSSRDTRRLPTSSVNNGGDYVASRRSLLSTYVTRWLFALHEQDIEMYARLLHQLVIDIASDQKVSDGGGESDSLAAADRELRLITKLGQASVTFSILDDLFLMWLEHLGSETLSGVSIPSLQRLLNREADVTTRFSTAIDATLPQADSIVSATVDPWRVLKQTAAEIAKFPRTLQWLRLFARSGVDIDVPIFMEYSSLARSRKASLADCLVLVEAALFSVWLRPIGRQELQSMISVLHSHLEPTIIQQLQASSSAQPWVSSFLRKSLSTCLLLYGCERRLIHALELVAEDEVKDLPSRRKFTNRASRAPDPIIVDSVLINILGKYVMTGVDEVVRVVAKFLHSFAIHASLLESYEVDNFVLRNGKVLCSCVWQFYEIQHHDISSIRTSLLLRVLVVDPQPFQSLLDRQLHSNSWESRLAGLTRLFRIVLDVTSPSFHVEGRQWKSSVLDIFYRCFESMWLDEKEEIRSAVDTWSQTLLPAHLEAISACWNEALPTLPVLERVRLISFLIQLHPHNPSWKVISWDTIIETLLEDDYMQNNGANDDGPAAAHLAMYGLTSHDDSDHNADSDPDLSLLRTSIMLLALRMVSSGIEIDLFSFLKLKFHLVKIIGFSDIALVPAHHGRTFHIHFDNLTTIPEQALPCVNELPKVLDAPHPFELPPSAVNGPLADDDRPCSVLVGTLLVDVSLAVFCSIDDPFAFPVLTVKALLESVMAVIYKHDFDTAALKHMDGMLRKALRKTMDFLLLDISYELRQIALTVIQTYIRRWTAISGSLVIESIEKTVMLIVSLKHNTEDSLVSQARAFIETTLITLAPSGIFCSLCKRPLSPEFFTVVKFIGDVNARRVSQPSESLREILLQSILSQPLDADWKVNHTIVNNVHSYIEVVYHEGYSEALMKGVGGWLTIMARRISGLGGSNGFDANTLFHICSILLQHNKMQSRDLLSCTETVLRVSLSRANVKKESLLYLLQATSSRHRNVTVQAAGESSRELEVNEIAQVILEVLEEVLRLKTRISPVTLNAIVETILSTDTDSYSNLNRPYPAVIRSLGSNGLYFLENHIWSTADSDVELPASIAVAQLVLRAADLGSDVLLHLSADNIQRSSRSNTAVRAWNILLLASLADPSRKHATTLFSQFSAFTLPYYRSLGGYVQAGTTPSESAAVDIEHAYIALKLWLILAQLLSSTSVEASVPQENARVDATRRVWNELWPPFETLVDIFRTDGHDEILPLATTIWSSAANLFIFIHQTRSPIALDTMPQITILNRLRSMGRRDSALNKLSRALNGESLPRLPLEVLVAQAMKDVANAEKLRALDRDSQKAVPDRRRDMRVPT</sequence>
<protein>
    <submittedName>
        <fullName evidence="1">Uncharacterized protein</fullName>
    </submittedName>
</protein>
<organism evidence="1 2">
    <name type="scientific">Leucogyrophana mollusca</name>
    <dbReference type="NCBI Taxonomy" id="85980"/>
    <lineage>
        <taxon>Eukaryota</taxon>
        <taxon>Fungi</taxon>
        <taxon>Dikarya</taxon>
        <taxon>Basidiomycota</taxon>
        <taxon>Agaricomycotina</taxon>
        <taxon>Agaricomycetes</taxon>
        <taxon>Agaricomycetidae</taxon>
        <taxon>Boletales</taxon>
        <taxon>Boletales incertae sedis</taxon>
        <taxon>Leucogyrophana</taxon>
    </lineage>
</organism>